<reference evidence="2 3" key="1">
    <citation type="submission" date="2024-03" db="EMBL/GenBank/DDBJ databases">
        <title>The Acrasis kona genome and developmental transcriptomes reveal deep origins of eukaryotic multicellular pathways.</title>
        <authorList>
            <person name="Sheikh S."/>
            <person name="Fu C.-J."/>
            <person name="Brown M.W."/>
            <person name="Baldauf S.L."/>
        </authorList>
    </citation>
    <scope>NUCLEOTIDE SEQUENCE [LARGE SCALE GENOMIC DNA]</scope>
    <source>
        <strain evidence="2 3">ATCC MYA-3509</strain>
    </source>
</reference>
<dbReference type="AlphaFoldDB" id="A0AAW2ZAH4"/>
<evidence type="ECO:0000313" key="3">
    <source>
        <dbReference type="Proteomes" id="UP001431209"/>
    </source>
</evidence>
<keyword evidence="1" id="KW-0472">Membrane</keyword>
<feature type="transmembrane region" description="Helical" evidence="1">
    <location>
        <begin position="45"/>
        <end position="64"/>
    </location>
</feature>
<evidence type="ECO:0000256" key="1">
    <source>
        <dbReference type="SAM" id="Phobius"/>
    </source>
</evidence>
<evidence type="ECO:0000313" key="2">
    <source>
        <dbReference type="EMBL" id="KAL0486136.1"/>
    </source>
</evidence>
<feature type="transmembrane region" description="Helical" evidence="1">
    <location>
        <begin position="76"/>
        <end position="100"/>
    </location>
</feature>
<name>A0AAW2ZAH4_9EUKA</name>
<feature type="transmembrane region" description="Helical" evidence="1">
    <location>
        <begin position="183"/>
        <end position="201"/>
    </location>
</feature>
<feature type="transmembrane region" description="Helical" evidence="1">
    <location>
        <begin position="213"/>
        <end position="233"/>
    </location>
</feature>
<protein>
    <submittedName>
        <fullName evidence="2">8 TM domain-containing transmembrane protein</fullName>
    </submittedName>
</protein>
<keyword evidence="3" id="KW-1185">Reference proteome</keyword>
<feature type="transmembrane region" description="Helical" evidence="1">
    <location>
        <begin position="7"/>
        <end position="25"/>
    </location>
</feature>
<feature type="transmembrane region" description="Helical" evidence="1">
    <location>
        <begin position="144"/>
        <end position="163"/>
    </location>
</feature>
<feature type="transmembrane region" description="Helical" evidence="1">
    <location>
        <begin position="239"/>
        <end position="260"/>
    </location>
</feature>
<organism evidence="2 3">
    <name type="scientific">Acrasis kona</name>
    <dbReference type="NCBI Taxonomy" id="1008807"/>
    <lineage>
        <taxon>Eukaryota</taxon>
        <taxon>Discoba</taxon>
        <taxon>Heterolobosea</taxon>
        <taxon>Tetramitia</taxon>
        <taxon>Eutetramitia</taxon>
        <taxon>Acrasidae</taxon>
        <taxon>Acrasis</taxon>
    </lineage>
</organism>
<feature type="transmembrane region" description="Helical" evidence="1">
    <location>
        <begin position="106"/>
        <end position="124"/>
    </location>
</feature>
<keyword evidence="1 2" id="KW-0812">Transmembrane</keyword>
<gene>
    <name evidence="2" type="ORF">AKO1_001805</name>
</gene>
<keyword evidence="1" id="KW-1133">Transmembrane helix</keyword>
<dbReference type="Proteomes" id="UP001431209">
    <property type="component" value="Unassembled WGS sequence"/>
</dbReference>
<proteinExistence type="predicted"/>
<dbReference type="EMBL" id="JAOPGA020001203">
    <property type="protein sequence ID" value="KAL0486136.1"/>
    <property type="molecule type" value="Genomic_DNA"/>
</dbReference>
<accession>A0AAW2ZAH4</accession>
<comment type="caution">
    <text evidence="2">The sequence shown here is derived from an EMBL/GenBank/DDBJ whole genome shotgun (WGS) entry which is preliminary data.</text>
</comment>
<sequence length="278" mass="31826">MILAQQLVLQGNAALTGFIGILNVLAPSYALDRNLNKSVKLDNELYLLTYFQAMVMLMFSALLFDLSRRALSYNSLFFLAWSNALIASKFLYNALFAPAMSSNWDLTTTVLSSACSAYYFYSALSFPKIMAKETTMQNGRIMKWVFLADLFFHVIEGASFLFAPRIVVSLFLPISNLNWVDERLITLQTALYFFADALLILANMYDMNDRNTFTIGFGHAIYAVLHALMWIGFTEMRTIANMTFFLKDVLFMLLFLWASLQDQTNFNRDKKEQLEKNS</sequence>